<dbReference type="EMBL" id="CP046522">
    <property type="protein sequence ID" value="QGU96605.1"/>
    <property type="molecule type" value="Genomic_DNA"/>
</dbReference>
<dbReference type="InterPro" id="IPR001109">
    <property type="entry name" value="Hydrogenase_HupF/HypC"/>
</dbReference>
<proteinExistence type="inferred from homology"/>
<dbReference type="GO" id="GO:0005506">
    <property type="term" value="F:iron ion binding"/>
    <property type="evidence" value="ECO:0007669"/>
    <property type="project" value="TreeGrafter"/>
</dbReference>
<protein>
    <submittedName>
        <fullName evidence="2">HypC/HybG/HupF family hydrogenase formation chaperone</fullName>
    </submittedName>
</protein>
<sequence length="77" mass="8912">MCLAICGEIKSLELPFARVNVNGIETQINIELVSELKIGDHVLIHAGFAIEKINNEYFDYLNKTFKKMLEEDDYYDK</sequence>
<evidence type="ECO:0000256" key="1">
    <source>
        <dbReference type="ARBA" id="ARBA00006018"/>
    </source>
</evidence>
<dbReference type="AlphaFoldDB" id="A0A6I6FFB0"/>
<dbReference type="GO" id="GO:0051604">
    <property type="term" value="P:protein maturation"/>
    <property type="evidence" value="ECO:0007669"/>
    <property type="project" value="TreeGrafter"/>
</dbReference>
<name>A0A6I6FFB0_9CLOT</name>
<evidence type="ECO:0000313" key="2">
    <source>
        <dbReference type="EMBL" id="QGU96605.1"/>
    </source>
</evidence>
<gene>
    <name evidence="2" type="primary">hypC</name>
    <name evidence="2" type="ORF">GOM49_17280</name>
</gene>
<dbReference type="PANTHER" id="PTHR35177:SF2">
    <property type="entry name" value="HYDROGENASE MATURATION FACTOR HYBG"/>
    <property type="match status" value="1"/>
</dbReference>
<reference evidence="2 3" key="1">
    <citation type="submission" date="2019-12" db="EMBL/GenBank/DDBJ databases">
        <title>Genome sequenceing of Clostridium bovifaecis.</title>
        <authorList>
            <person name="Yao Y."/>
        </authorList>
    </citation>
    <scope>NUCLEOTIDE SEQUENCE [LARGE SCALE GENOMIC DNA]</scope>
    <source>
        <strain evidence="2 3">BXX</strain>
    </source>
</reference>
<dbReference type="Proteomes" id="UP000422764">
    <property type="component" value="Chromosome"/>
</dbReference>
<dbReference type="GO" id="GO:1902670">
    <property type="term" value="F:carbon dioxide binding"/>
    <property type="evidence" value="ECO:0007669"/>
    <property type="project" value="TreeGrafter"/>
</dbReference>
<comment type="similarity">
    <text evidence="1">Belongs to the HupF/HypC family.</text>
</comment>
<keyword evidence="3" id="KW-1185">Reference proteome</keyword>
<dbReference type="Gene3D" id="2.30.30.140">
    <property type="match status" value="1"/>
</dbReference>
<dbReference type="SUPFAM" id="SSF159127">
    <property type="entry name" value="HupF/HypC-like"/>
    <property type="match status" value="1"/>
</dbReference>
<accession>A0A6I6FFB0</accession>
<dbReference type="NCBIfam" id="TIGR00074">
    <property type="entry name" value="hypC_hupF"/>
    <property type="match status" value="1"/>
</dbReference>
<organism evidence="2 3">
    <name type="scientific">Clostridium bovifaecis</name>
    <dbReference type="NCBI Taxonomy" id="2184719"/>
    <lineage>
        <taxon>Bacteria</taxon>
        <taxon>Bacillati</taxon>
        <taxon>Bacillota</taxon>
        <taxon>Clostridia</taxon>
        <taxon>Eubacteriales</taxon>
        <taxon>Clostridiaceae</taxon>
        <taxon>Clostridium</taxon>
    </lineage>
</organism>
<dbReference type="Pfam" id="PF01455">
    <property type="entry name" value="HupF_HypC"/>
    <property type="match status" value="1"/>
</dbReference>
<evidence type="ECO:0000313" key="3">
    <source>
        <dbReference type="Proteomes" id="UP000422764"/>
    </source>
</evidence>
<dbReference type="PANTHER" id="PTHR35177">
    <property type="entry name" value="HYDROGENASE MATURATION FACTOR HYBG"/>
    <property type="match status" value="1"/>
</dbReference>
<dbReference type="PRINTS" id="PR00445">
    <property type="entry name" value="HUPFHYPC"/>
</dbReference>